<dbReference type="SUPFAM" id="SSF53383">
    <property type="entry name" value="PLP-dependent transferases"/>
    <property type="match status" value="1"/>
</dbReference>
<dbReference type="InterPro" id="IPR004723">
    <property type="entry name" value="AONS_Archaea/Proteobacteria"/>
</dbReference>
<evidence type="ECO:0000313" key="14">
    <source>
        <dbReference type="Proteomes" id="UP000222054"/>
    </source>
</evidence>
<dbReference type="Gene3D" id="3.40.640.10">
    <property type="entry name" value="Type I PLP-dependent aspartate aminotransferase-like (Major domain)"/>
    <property type="match status" value="1"/>
</dbReference>
<dbReference type="GO" id="GO:0030170">
    <property type="term" value="F:pyridoxal phosphate binding"/>
    <property type="evidence" value="ECO:0007669"/>
    <property type="project" value="InterPro"/>
</dbReference>
<comment type="function">
    <text evidence="2 11">Catalyzes the decarboxylative condensation of pimeloyl-[acyl-carrier protein] and L-alanine to produce 8-amino-7-oxononanoate (AON), [acyl-carrier protein], and carbon dioxide.</text>
</comment>
<comment type="cofactor">
    <cofactor evidence="1 10 11">
        <name>pyridoxal 5'-phosphate</name>
        <dbReference type="ChEBI" id="CHEBI:597326"/>
    </cofactor>
</comment>
<dbReference type="InterPro" id="IPR015424">
    <property type="entry name" value="PyrdxlP-dep_Trfase"/>
</dbReference>
<dbReference type="PANTHER" id="PTHR13693">
    <property type="entry name" value="CLASS II AMINOTRANSFERASE/8-AMINO-7-OXONONANOATE SYNTHASE"/>
    <property type="match status" value="1"/>
</dbReference>
<reference evidence="13 14" key="1">
    <citation type="submission" date="2017-09" db="EMBL/GenBank/DDBJ databases">
        <title>Large-scale bioinformatics analysis of Bacillus genomes uncovers conserved roles of natural products in bacterial physiology.</title>
        <authorList>
            <consortium name="Agbiome Team Llc"/>
            <person name="Bleich R.M."/>
            <person name="Grubbs K.J."/>
            <person name="Santa Maria K.C."/>
            <person name="Allen S.E."/>
            <person name="Farag S."/>
            <person name="Shank E.A."/>
            <person name="Bowers A."/>
        </authorList>
    </citation>
    <scope>NUCLEOTIDE SEQUENCE [LARGE SCALE GENOMIC DNA]</scope>
    <source>
        <strain evidence="13 14">AFS053130</strain>
    </source>
</reference>
<comment type="caution">
    <text evidence="13">The sequence shown here is derived from an EMBL/GenBank/DDBJ whole genome shotgun (WGS) entry which is preliminary data.</text>
</comment>
<comment type="catalytic activity">
    <reaction evidence="9 11">
        <text>6-carboxyhexanoyl-[ACP] + L-alanine + H(+) = (8S)-8-amino-7-oxononanoate + holo-[ACP] + CO2</text>
        <dbReference type="Rhea" id="RHEA:42288"/>
        <dbReference type="Rhea" id="RHEA-COMP:9685"/>
        <dbReference type="Rhea" id="RHEA-COMP:9955"/>
        <dbReference type="ChEBI" id="CHEBI:15378"/>
        <dbReference type="ChEBI" id="CHEBI:16526"/>
        <dbReference type="ChEBI" id="CHEBI:57972"/>
        <dbReference type="ChEBI" id="CHEBI:64479"/>
        <dbReference type="ChEBI" id="CHEBI:78846"/>
        <dbReference type="ChEBI" id="CHEBI:149468"/>
        <dbReference type="EC" id="2.3.1.47"/>
    </reaction>
</comment>
<dbReference type="Gene3D" id="3.90.1150.10">
    <property type="entry name" value="Aspartate Aminotransferase, domain 1"/>
    <property type="match status" value="1"/>
</dbReference>
<comment type="subunit">
    <text evidence="5 11">Homodimer.</text>
</comment>
<dbReference type="UniPathway" id="UPA00078"/>
<dbReference type="GO" id="GO:0008710">
    <property type="term" value="F:8-amino-7-oxononanoate synthase activity"/>
    <property type="evidence" value="ECO:0007669"/>
    <property type="project" value="UniProtKB-UniRule"/>
</dbReference>
<evidence type="ECO:0000313" key="13">
    <source>
        <dbReference type="EMBL" id="PGM95129.1"/>
    </source>
</evidence>
<evidence type="ECO:0000256" key="6">
    <source>
        <dbReference type="ARBA" id="ARBA00022679"/>
    </source>
</evidence>
<dbReference type="RefSeq" id="WP_098776602.1">
    <property type="nucleotide sequence ID" value="NZ_NUHO01000033.1"/>
</dbReference>
<feature type="modified residue" description="N6-(pyridoxal phosphate)lysine" evidence="10">
    <location>
        <position position="242"/>
    </location>
</feature>
<evidence type="ECO:0000256" key="1">
    <source>
        <dbReference type="ARBA" id="ARBA00001933"/>
    </source>
</evidence>
<evidence type="ECO:0000256" key="3">
    <source>
        <dbReference type="ARBA" id="ARBA00004746"/>
    </source>
</evidence>
<evidence type="ECO:0000256" key="2">
    <source>
        <dbReference type="ARBA" id="ARBA00002513"/>
    </source>
</evidence>
<dbReference type="InterPro" id="IPR050087">
    <property type="entry name" value="AON_synthase_class-II"/>
</dbReference>
<keyword evidence="6 11" id="KW-0808">Transferase</keyword>
<dbReference type="InterPro" id="IPR004839">
    <property type="entry name" value="Aminotransferase_I/II_large"/>
</dbReference>
<dbReference type="Pfam" id="PF00155">
    <property type="entry name" value="Aminotran_1_2"/>
    <property type="match status" value="1"/>
</dbReference>
<gene>
    <name evidence="13" type="primary">bioF</name>
    <name evidence="13" type="ORF">CN958_08855</name>
</gene>
<dbReference type="AlphaFoldDB" id="A0A2B9E709"/>
<dbReference type="PANTHER" id="PTHR13693:SF100">
    <property type="entry name" value="8-AMINO-7-OXONONANOATE SYNTHASE"/>
    <property type="match status" value="1"/>
</dbReference>
<dbReference type="InterPro" id="IPR015422">
    <property type="entry name" value="PyrdxlP-dep_Trfase_small"/>
</dbReference>
<organism evidence="13 14">
    <name type="scientific">Bacillus cereus</name>
    <dbReference type="NCBI Taxonomy" id="1396"/>
    <lineage>
        <taxon>Bacteria</taxon>
        <taxon>Bacillati</taxon>
        <taxon>Bacillota</taxon>
        <taxon>Bacilli</taxon>
        <taxon>Bacillales</taxon>
        <taxon>Bacillaceae</taxon>
        <taxon>Bacillus</taxon>
        <taxon>Bacillus cereus group</taxon>
    </lineage>
</organism>
<feature type="domain" description="Aminotransferase class I/classII large" evidence="12">
    <location>
        <begin position="42"/>
        <end position="384"/>
    </location>
</feature>
<dbReference type="InterPro" id="IPR001917">
    <property type="entry name" value="Aminotrans_II_pyridoxalP_BS"/>
</dbReference>
<dbReference type="EMBL" id="NUHO01000033">
    <property type="protein sequence ID" value="PGM95129.1"/>
    <property type="molecule type" value="Genomic_DNA"/>
</dbReference>
<comment type="pathway">
    <text evidence="3 11">Cofactor biosynthesis; biotin biosynthesis.</text>
</comment>
<dbReference type="EC" id="2.3.1.47" evidence="11"/>
<evidence type="ECO:0000259" key="12">
    <source>
        <dbReference type="Pfam" id="PF00155"/>
    </source>
</evidence>
<dbReference type="InterPro" id="IPR015421">
    <property type="entry name" value="PyrdxlP-dep_Trfase_major"/>
</dbReference>
<protein>
    <recommendedName>
        <fullName evidence="11">8-amino-7-ketopelargonate synthase</fullName>
        <ecNumber evidence="11">2.3.1.47</ecNumber>
    </recommendedName>
</protein>
<name>A0A2B9E709_BACCE</name>
<proteinExistence type="inferred from homology"/>
<dbReference type="NCBIfam" id="TIGR00858">
    <property type="entry name" value="bioF"/>
    <property type="match status" value="1"/>
</dbReference>
<evidence type="ECO:0000256" key="7">
    <source>
        <dbReference type="ARBA" id="ARBA00022756"/>
    </source>
</evidence>
<dbReference type="GO" id="GO:0009102">
    <property type="term" value="P:biotin biosynthetic process"/>
    <property type="evidence" value="ECO:0007669"/>
    <property type="project" value="UniProtKB-UniRule"/>
</dbReference>
<keyword evidence="8 10" id="KW-0663">Pyridoxal phosphate</keyword>
<evidence type="ECO:0000256" key="11">
    <source>
        <dbReference type="RuleBase" id="RU003693"/>
    </source>
</evidence>
<dbReference type="PROSITE" id="PS00599">
    <property type="entry name" value="AA_TRANSFER_CLASS_2"/>
    <property type="match status" value="1"/>
</dbReference>
<evidence type="ECO:0000256" key="10">
    <source>
        <dbReference type="PIRSR" id="PIRSR604723-51"/>
    </source>
</evidence>
<dbReference type="CDD" id="cd06454">
    <property type="entry name" value="KBL_like"/>
    <property type="match status" value="1"/>
</dbReference>
<accession>A0A2B9E709</accession>
<evidence type="ECO:0000256" key="8">
    <source>
        <dbReference type="ARBA" id="ARBA00022898"/>
    </source>
</evidence>
<keyword evidence="7" id="KW-0093">Biotin biosynthesis</keyword>
<evidence type="ECO:0000256" key="4">
    <source>
        <dbReference type="ARBA" id="ARBA00010008"/>
    </source>
</evidence>
<comment type="similarity">
    <text evidence="4 11">Belongs to the class-II pyridoxal-phosphate-dependent aminotransferase family. BioF subfamily.</text>
</comment>
<sequence length="395" mass="44186">MNQTWRAHLQSKVEQLKEQEQYRNLHVTERPEETWLIRNKKRMLNLASNNYLGLAGDERLKEAAIACTRKYGTGATASRLVVGNYPLYEEVERSICDWKDTERALIVNSGYTANVGAISSLAGRHDIVFSDKLNHASIVDGIILSGAEHKRYRHNDLDHLEKLLKMASPEKRKLIVTDTVFSMDGDTSNLQALVQLKEKYGALLMVDEAHASGIFGKYGAGLSHIEKDIANNIDIHMGTFSKALGCYGAYLTGDSIYIEYLQNMMRSFIFTTALPSGTLGAIRKAIEIVKEDNERRERLIENGAYFRAHLQEAGFDIGNSSTHIVPIVVGSNENTLRFSERLQEVGIAAIAIRPPTVPVGSSRVRFAVTSQHTRADLKWATQHIIRIGKEEGFLV</sequence>
<dbReference type="Proteomes" id="UP000222054">
    <property type="component" value="Unassembled WGS sequence"/>
</dbReference>
<evidence type="ECO:0000256" key="5">
    <source>
        <dbReference type="ARBA" id="ARBA00011738"/>
    </source>
</evidence>
<evidence type="ECO:0000256" key="9">
    <source>
        <dbReference type="ARBA" id="ARBA00047715"/>
    </source>
</evidence>